<accession>A0A840PSD7</accession>
<dbReference type="NCBIfam" id="NF007739">
    <property type="entry name" value="PRK10419.1"/>
    <property type="match status" value="2"/>
</dbReference>
<dbReference type="SMART" id="SM00382">
    <property type="entry name" value="AAA"/>
    <property type="match status" value="2"/>
</dbReference>
<dbReference type="RefSeq" id="WP_185055729.1">
    <property type="nucleotide sequence ID" value="NZ_BAABIX010000014.1"/>
</dbReference>
<name>A0A840PSD7_9ACTN</name>
<sequence length="562" mass="60165">MTGRPLVTVENLSVEFATRRGVVPAVRDVSLTLRAGECLALVGESGSGKSVTARTLIGLAGDGATVRARTLEYDGRDLRRFTRRQWRRLRGRHVGFVLQDALTSLDPLRRVGDEVAEPLEAHGLARRDELEDRVLALLAEAGVPDPGARILQYPHELSGGLRQRALIASAIAAGPAVLVADEPTTALDVTVQAQVLDLLRARKRAGTAVLLISHDLAVVARLADHIAIMREGTVVERGPAARVLAAPEHPYTRELMAAVPSLDGPRLDRPSLDGQRLDGQRPPAPAARPDGGTPVVEVRGAVKRYRSLDGAVRTAVREVSLRLGRGEALGIVGESGSGKTTLARLVLAETHPDAGAVLLDGEPWSGLRERDRRGRRSRIQLIDQDPLGSFDPRYTVERVVAEALAPGLPRAARRERVTALLTEVGLGPEHLDRRPATLSGGQRQRVAIARALAPGPEVLVCDEPVSALDVTVQARILALLARLRAESGVSLLFISHDLGVVRQVCDRVAVMKDGRIVESGDVETVFAAPRHPYTAALLAAVPRLEPDAGRGHATTADQKGRS</sequence>
<evidence type="ECO:0000313" key="7">
    <source>
        <dbReference type="EMBL" id="MBB5138865.1"/>
    </source>
</evidence>
<organism evidence="7 8">
    <name type="scientific">Thermocatellispora tengchongensis</name>
    <dbReference type="NCBI Taxonomy" id="1073253"/>
    <lineage>
        <taxon>Bacteria</taxon>
        <taxon>Bacillati</taxon>
        <taxon>Actinomycetota</taxon>
        <taxon>Actinomycetes</taxon>
        <taxon>Streptosporangiales</taxon>
        <taxon>Streptosporangiaceae</taxon>
        <taxon>Thermocatellispora</taxon>
    </lineage>
</organism>
<evidence type="ECO:0000256" key="2">
    <source>
        <dbReference type="ARBA" id="ARBA00022448"/>
    </source>
</evidence>
<feature type="domain" description="ABC transporter" evidence="6">
    <location>
        <begin position="7"/>
        <end position="256"/>
    </location>
</feature>
<reference evidence="7 8" key="1">
    <citation type="submission" date="2020-08" db="EMBL/GenBank/DDBJ databases">
        <title>Genomic Encyclopedia of Type Strains, Phase IV (KMG-IV): sequencing the most valuable type-strain genomes for metagenomic binning, comparative biology and taxonomic classification.</title>
        <authorList>
            <person name="Goeker M."/>
        </authorList>
    </citation>
    <scope>NUCLEOTIDE SEQUENCE [LARGE SCALE GENOMIC DNA]</scope>
    <source>
        <strain evidence="7 8">DSM 45615</strain>
    </source>
</reference>
<dbReference type="PANTHER" id="PTHR43776:SF7">
    <property type="entry name" value="D,D-DIPEPTIDE TRANSPORT ATP-BINDING PROTEIN DDPF-RELATED"/>
    <property type="match status" value="1"/>
</dbReference>
<dbReference type="Gene3D" id="3.40.50.300">
    <property type="entry name" value="P-loop containing nucleotide triphosphate hydrolases"/>
    <property type="match status" value="2"/>
</dbReference>
<dbReference type="Pfam" id="PF00005">
    <property type="entry name" value="ABC_tran"/>
    <property type="match status" value="2"/>
</dbReference>
<feature type="region of interest" description="Disordered" evidence="5">
    <location>
        <begin position="261"/>
        <end position="294"/>
    </location>
</feature>
<evidence type="ECO:0000256" key="5">
    <source>
        <dbReference type="SAM" id="MobiDB-lite"/>
    </source>
</evidence>
<gene>
    <name evidence="7" type="ORF">HNP84_008627</name>
</gene>
<dbReference type="InterPro" id="IPR013563">
    <property type="entry name" value="Oligopep_ABC_C"/>
</dbReference>
<dbReference type="InterPro" id="IPR050319">
    <property type="entry name" value="ABC_transp_ATP-bind"/>
</dbReference>
<keyword evidence="4 7" id="KW-0067">ATP-binding</keyword>
<dbReference type="CDD" id="cd03257">
    <property type="entry name" value="ABC_NikE_OppD_transporters"/>
    <property type="match status" value="2"/>
</dbReference>
<dbReference type="InterPro" id="IPR003439">
    <property type="entry name" value="ABC_transporter-like_ATP-bd"/>
</dbReference>
<dbReference type="GO" id="GO:0015833">
    <property type="term" value="P:peptide transport"/>
    <property type="evidence" value="ECO:0007669"/>
    <property type="project" value="InterPro"/>
</dbReference>
<keyword evidence="3" id="KW-0547">Nucleotide-binding</keyword>
<dbReference type="Pfam" id="PF08352">
    <property type="entry name" value="oligo_HPY"/>
    <property type="match status" value="2"/>
</dbReference>
<dbReference type="PROSITE" id="PS00211">
    <property type="entry name" value="ABC_TRANSPORTER_1"/>
    <property type="match status" value="1"/>
</dbReference>
<dbReference type="NCBIfam" id="NF008453">
    <property type="entry name" value="PRK11308.1"/>
    <property type="match status" value="2"/>
</dbReference>
<feature type="domain" description="ABC transporter" evidence="6">
    <location>
        <begin position="296"/>
        <end position="538"/>
    </location>
</feature>
<evidence type="ECO:0000259" key="6">
    <source>
        <dbReference type="PROSITE" id="PS50893"/>
    </source>
</evidence>
<dbReference type="Proteomes" id="UP000578449">
    <property type="component" value="Unassembled WGS sequence"/>
</dbReference>
<keyword evidence="2" id="KW-0813">Transport</keyword>
<evidence type="ECO:0000256" key="4">
    <source>
        <dbReference type="ARBA" id="ARBA00022840"/>
    </source>
</evidence>
<dbReference type="EMBL" id="JACHGN010000026">
    <property type="protein sequence ID" value="MBB5138865.1"/>
    <property type="molecule type" value="Genomic_DNA"/>
</dbReference>
<evidence type="ECO:0000256" key="1">
    <source>
        <dbReference type="ARBA" id="ARBA00005417"/>
    </source>
</evidence>
<dbReference type="FunFam" id="3.40.50.300:FF:000016">
    <property type="entry name" value="Oligopeptide ABC transporter ATP-binding component"/>
    <property type="match status" value="1"/>
</dbReference>
<keyword evidence="8" id="KW-1185">Reference proteome</keyword>
<comment type="caution">
    <text evidence="7">The sequence shown here is derived from an EMBL/GenBank/DDBJ whole genome shotgun (WGS) entry which is preliminary data.</text>
</comment>
<proteinExistence type="inferred from homology"/>
<feature type="compositionally biased region" description="Basic and acidic residues" evidence="5">
    <location>
        <begin position="265"/>
        <end position="279"/>
    </location>
</feature>
<comment type="similarity">
    <text evidence="1">Belongs to the ABC transporter superfamily.</text>
</comment>
<dbReference type="AlphaFoldDB" id="A0A840PSD7"/>
<protein>
    <submittedName>
        <fullName evidence="7">Peptide/nickel transport system ATP-binding protein</fullName>
    </submittedName>
</protein>
<evidence type="ECO:0000256" key="3">
    <source>
        <dbReference type="ARBA" id="ARBA00022741"/>
    </source>
</evidence>
<dbReference type="GO" id="GO:0016887">
    <property type="term" value="F:ATP hydrolysis activity"/>
    <property type="evidence" value="ECO:0007669"/>
    <property type="project" value="InterPro"/>
</dbReference>
<dbReference type="PROSITE" id="PS50893">
    <property type="entry name" value="ABC_TRANSPORTER_2"/>
    <property type="match status" value="2"/>
</dbReference>
<dbReference type="InterPro" id="IPR027417">
    <property type="entry name" value="P-loop_NTPase"/>
</dbReference>
<dbReference type="GO" id="GO:0005524">
    <property type="term" value="F:ATP binding"/>
    <property type="evidence" value="ECO:0007669"/>
    <property type="project" value="UniProtKB-KW"/>
</dbReference>
<evidence type="ECO:0000313" key="8">
    <source>
        <dbReference type="Proteomes" id="UP000578449"/>
    </source>
</evidence>
<dbReference type="GO" id="GO:0055085">
    <property type="term" value="P:transmembrane transport"/>
    <property type="evidence" value="ECO:0007669"/>
    <property type="project" value="UniProtKB-ARBA"/>
</dbReference>
<dbReference type="InterPro" id="IPR003593">
    <property type="entry name" value="AAA+_ATPase"/>
</dbReference>
<dbReference type="SUPFAM" id="SSF52540">
    <property type="entry name" value="P-loop containing nucleoside triphosphate hydrolases"/>
    <property type="match status" value="2"/>
</dbReference>
<dbReference type="PANTHER" id="PTHR43776">
    <property type="entry name" value="TRANSPORT ATP-BINDING PROTEIN"/>
    <property type="match status" value="1"/>
</dbReference>
<dbReference type="InterPro" id="IPR017871">
    <property type="entry name" value="ABC_transporter-like_CS"/>
</dbReference>